<evidence type="ECO:0000313" key="4">
    <source>
        <dbReference type="Proteomes" id="UP001305779"/>
    </source>
</evidence>
<dbReference type="InterPro" id="IPR050271">
    <property type="entry name" value="UDP-glycosyltransferase"/>
</dbReference>
<sequence>MQPPHADDRQIFMLGITNLTDDDQTAPILEICRILHSRGHAIHFACLEGWQKLAEPYPFIAKVHIVGRDLTPEEDRELYETFEASGIDTHKQRLAWFQGLSLFAKWYPEVFQNVRALCEANRPDFIFADGLDDACIDVARELRLPAAAMFPQMHPAVAPAPYVPGLPGYQHRHLTSEHASLVDRMREEILRMQMLYAARGSFSTNAAMRRDAGIVATSVNQTSKPDHIHFVHSFFGLEMPKDLPLMVRLVGPVLSDTFAPVPSDSALAKFLDRFQDGKIMYVAFGTHVNTDSSRLRRLLDGIRGAISAGLIDAVIWSTKTIDPSIEEDWMFQDSWIPQRAVLEHPSVCLFLTHCGGSSTMEAAFHGVPAIAMGIYGDQLGHAKRLEAAGVAIRLDKNTFTPRELQQAIATIVTDTRGSFARNVLRLRRIAYANAEKKYFAAQMIEEVMYDHKLRFEQHEHPQKCTNVLPGRELRPPHLATADMRIRSWWKRTNLDLCLLFPVFLPYLILSSLIRGKK</sequence>
<evidence type="ECO:0000256" key="1">
    <source>
        <dbReference type="ARBA" id="ARBA00022676"/>
    </source>
</evidence>
<organism evidence="3 4">
    <name type="scientific">Zasmidium cellare</name>
    <name type="common">Wine cellar mold</name>
    <name type="synonym">Racodium cellare</name>
    <dbReference type="NCBI Taxonomy" id="395010"/>
    <lineage>
        <taxon>Eukaryota</taxon>
        <taxon>Fungi</taxon>
        <taxon>Dikarya</taxon>
        <taxon>Ascomycota</taxon>
        <taxon>Pezizomycotina</taxon>
        <taxon>Dothideomycetes</taxon>
        <taxon>Dothideomycetidae</taxon>
        <taxon>Mycosphaerellales</taxon>
        <taxon>Mycosphaerellaceae</taxon>
        <taxon>Zasmidium</taxon>
    </lineage>
</organism>
<evidence type="ECO:0000256" key="2">
    <source>
        <dbReference type="ARBA" id="ARBA00022679"/>
    </source>
</evidence>
<dbReference type="PANTHER" id="PTHR48043:SF145">
    <property type="entry name" value="FI06409P-RELATED"/>
    <property type="match status" value="1"/>
</dbReference>
<keyword evidence="2" id="KW-0808">Transferase</keyword>
<name>A0ABR0E9H2_ZASCE</name>
<dbReference type="PANTHER" id="PTHR48043">
    <property type="entry name" value="EG:EG0003.4 PROTEIN-RELATED"/>
    <property type="match status" value="1"/>
</dbReference>
<proteinExistence type="predicted"/>
<dbReference type="Gene3D" id="3.40.50.2000">
    <property type="entry name" value="Glycogen Phosphorylase B"/>
    <property type="match status" value="2"/>
</dbReference>
<dbReference type="Pfam" id="PF00201">
    <property type="entry name" value="UDPGT"/>
    <property type="match status" value="1"/>
</dbReference>
<accession>A0ABR0E9H2</accession>
<keyword evidence="1" id="KW-0328">Glycosyltransferase</keyword>
<keyword evidence="4" id="KW-1185">Reference proteome</keyword>
<dbReference type="CDD" id="cd03784">
    <property type="entry name" value="GT1_Gtf-like"/>
    <property type="match status" value="1"/>
</dbReference>
<gene>
    <name evidence="3" type="ORF">PRZ48_010686</name>
</gene>
<evidence type="ECO:0000313" key="3">
    <source>
        <dbReference type="EMBL" id="KAK4498030.1"/>
    </source>
</evidence>
<dbReference type="Proteomes" id="UP001305779">
    <property type="component" value="Unassembled WGS sequence"/>
</dbReference>
<comment type="caution">
    <text evidence="3">The sequence shown here is derived from an EMBL/GenBank/DDBJ whole genome shotgun (WGS) entry which is preliminary data.</text>
</comment>
<dbReference type="EMBL" id="JAXOVC010000008">
    <property type="protein sequence ID" value="KAK4498030.1"/>
    <property type="molecule type" value="Genomic_DNA"/>
</dbReference>
<dbReference type="InterPro" id="IPR002213">
    <property type="entry name" value="UDP_glucos_trans"/>
</dbReference>
<dbReference type="SUPFAM" id="SSF53756">
    <property type="entry name" value="UDP-Glycosyltransferase/glycogen phosphorylase"/>
    <property type="match status" value="1"/>
</dbReference>
<reference evidence="3 4" key="1">
    <citation type="journal article" date="2023" name="G3 (Bethesda)">
        <title>A chromosome-level genome assembly of Zasmidium syzygii isolated from banana leaves.</title>
        <authorList>
            <person name="van Westerhoven A.C."/>
            <person name="Mehrabi R."/>
            <person name="Talebi R."/>
            <person name="Steentjes M.B.F."/>
            <person name="Corcolon B."/>
            <person name="Chong P.A."/>
            <person name="Kema G.H.J."/>
            <person name="Seidl M.F."/>
        </authorList>
    </citation>
    <scope>NUCLEOTIDE SEQUENCE [LARGE SCALE GENOMIC DNA]</scope>
    <source>
        <strain evidence="3 4">P124</strain>
    </source>
</reference>
<protein>
    <submittedName>
        <fullName evidence="3">Uncharacterized protein</fullName>
    </submittedName>
</protein>